<sequence>MCNDLHAFTFLQNSSTVSSIFLPNGTKTQVLQSGHISLSQNLILKETLYVPTFQSNLLSEPRSYAQTQGKLEWEQAMDDEIHALETNKTWSMTTLPPGKKVIDSKWVFKLILNPDVHQLDVNNAFLHGHLDEEVHMTPPEGISSDGFLALLVYGRERRKLRLHLTTYTDADWGSCVESRCSITSYCILLGSSLISWKTKKQNTVSRSSAEAEYRAMSAIVCELQWITYLLKDFQLPISTAIPFWCDNQAAIHITANPMFHERTKHLDIDCHIVRDKYKEGFIRPSYISSKLQVADIFMKSLPCASFLHLLPKLGFSRSLAQLEGRCED</sequence>
<evidence type="ECO:0000259" key="2">
    <source>
        <dbReference type="Pfam" id="PF22936"/>
    </source>
</evidence>
<accession>A0AAW2N2C5</accession>
<dbReference type="InterPro" id="IPR043502">
    <property type="entry name" value="DNA/RNA_pol_sf"/>
</dbReference>
<name>A0AAW2N2C5_9LAMI</name>
<gene>
    <name evidence="3" type="ORF">Scaly_2033100</name>
</gene>
<dbReference type="SUPFAM" id="SSF56672">
    <property type="entry name" value="DNA/RNA polymerases"/>
    <property type="match status" value="1"/>
</dbReference>
<keyword evidence="1" id="KW-0378">Hydrolase</keyword>
<reference evidence="3" key="1">
    <citation type="submission" date="2020-06" db="EMBL/GenBank/DDBJ databases">
        <authorList>
            <person name="Li T."/>
            <person name="Hu X."/>
            <person name="Zhang T."/>
            <person name="Song X."/>
            <person name="Zhang H."/>
            <person name="Dai N."/>
            <person name="Sheng W."/>
            <person name="Hou X."/>
            <person name="Wei L."/>
        </authorList>
    </citation>
    <scope>NUCLEOTIDE SEQUENCE</scope>
    <source>
        <strain evidence="3">KEN8</strain>
        <tissue evidence="3">Leaf</tissue>
    </source>
</reference>
<feature type="domain" description="Retrovirus-related Pol polyprotein from transposon TNT 1-94-like beta-barrel" evidence="2">
    <location>
        <begin position="1"/>
        <end position="60"/>
    </location>
</feature>
<dbReference type="InterPro" id="IPR054722">
    <property type="entry name" value="PolX-like_BBD"/>
</dbReference>
<dbReference type="Pfam" id="PF22936">
    <property type="entry name" value="Pol_BBD"/>
    <property type="match status" value="1"/>
</dbReference>
<evidence type="ECO:0000313" key="3">
    <source>
        <dbReference type="EMBL" id="KAL0337580.1"/>
    </source>
</evidence>
<keyword evidence="1" id="KW-0064">Aspartyl protease</keyword>
<dbReference type="PANTHER" id="PTHR11439:SF470">
    <property type="entry name" value="CYSTEINE-RICH RLK (RECEPTOR-LIKE PROTEIN KINASE) 8"/>
    <property type="match status" value="1"/>
</dbReference>
<dbReference type="AlphaFoldDB" id="A0AAW2N2C5"/>
<keyword evidence="1" id="KW-0645">Protease</keyword>
<comment type="caution">
    <text evidence="3">The sequence shown here is derived from an EMBL/GenBank/DDBJ whole genome shotgun (WGS) entry which is preliminary data.</text>
</comment>
<protein>
    <submittedName>
        <fullName evidence="3">Retrovirus-related Pol polyprotein from transposon RE1</fullName>
    </submittedName>
</protein>
<dbReference type="CDD" id="cd09272">
    <property type="entry name" value="RNase_HI_RT_Ty1"/>
    <property type="match status" value="1"/>
</dbReference>
<proteinExistence type="predicted"/>
<dbReference type="PANTHER" id="PTHR11439">
    <property type="entry name" value="GAG-POL-RELATED RETROTRANSPOSON"/>
    <property type="match status" value="1"/>
</dbReference>
<dbReference type="EMBL" id="JACGWM010000012">
    <property type="protein sequence ID" value="KAL0337580.1"/>
    <property type="molecule type" value="Genomic_DNA"/>
</dbReference>
<reference evidence="3" key="2">
    <citation type="journal article" date="2024" name="Plant">
        <title>Genomic evolution and insights into agronomic trait innovations of Sesamum species.</title>
        <authorList>
            <person name="Miao H."/>
            <person name="Wang L."/>
            <person name="Qu L."/>
            <person name="Liu H."/>
            <person name="Sun Y."/>
            <person name="Le M."/>
            <person name="Wang Q."/>
            <person name="Wei S."/>
            <person name="Zheng Y."/>
            <person name="Lin W."/>
            <person name="Duan Y."/>
            <person name="Cao H."/>
            <person name="Xiong S."/>
            <person name="Wang X."/>
            <person name="Wei L."/>
            <person name="Li C."/>
            <person name="Ma Q."/>
            <person name="Ju M."/>
            <person name="Zhao R."/>
            <person name="Li G."/>
            <person name="Mu C."/>
            <person name="Tian Q."/>
            <person name="Mei H."/>
            <person name="Zhang T."/>
            <person name="Gao T."/>
            <person name="Zhang H."/>
        </authorList>
    </citation>
    <scope>NUCLEOTIDE SEQUENCE</scope>
    <source>
        <strain evidence="3">KEN8</strain>
    </source>
</reference>
<dbReference type="GO" id="GO:0004190">
    <property type="term" value="F:aspartic-type endopeptidase activity"/>
    <property type="evidence" value="ECO:0007669"/>
    <property type="project" value="UniProtKB-KW"/>
</dbReference>
<organism evidence="3">
    <name type="scientific">Sesamum calycinum</name>
    <dbReference type="NCBI Taxonomy" id="2727403"/>
    <lineage>
        <taxon>Eukaryota</taxon>
        <taxon>Viridiplantae</taxon>
        <taxon>Streptophyta</taxon>
        <taxon>Embryophyta</taxon>
        <taxon>Tracheophyta</taxon>
        <taxon>Spermatophyta</taxon>
        <taxon>Magnoliopsida</taxon>
        <taxon>eudicotyledons</taxon>
        <taxon>Gunneridae</taxon>
        <taxon>Pentapetalae</taxon>
        <taxon>asterids</taxon>
        <taxon>lamiids</taxon>
        <taxon>Lamiales</taxon>
        <taxon>Pedaliaceae</taxon>
        <taxon>Sesamum</taxon>
    </lineage>
</organism>
<evidence type="ECO:0000256" key="1">
    <source>
        <dbReference type="ARBA" id="ARBA00022750"/>
    </source>
</evidence>